<evidence type="ECO:0008006" key="11">
    <source>
        <dbReference type="Google" id="ProtNLM"/>
    </source>
</evidence>
<evidence type="ECO:0000256" key="2">
    <source>
        <dbReference type="ARBA" id="ARBA00022801"/>
    </source>
</evidence>
<reference evidence="9" key="1">
    <citation type="submission" date="2021-06" db="EMBL/GenBank/DDBJ databases">
        <authorList>
            <person name="Hodson N. C."/>
            <person name="Mongue J. A."/>
            <person name="Jaron S. K."/>
        </authorList>
    </citation>
    <scope>NUCLEOTIDE SEQUENCE</scope>
</reference>
<evidence type="ECO:0000259" key="7">
    <source>
        <dbReference type="PROSITE" id="PS51192"/>
    </source>
</evidence>
<name>A0A8J2PUC4_9HEXA</name>
<keyword evidence="4" id="KW-0067">ATP-binding</keyword>
<dbReference type="InterPro" id="IPR011545">
    <property type="entry name" value="DEAD/DEAH_box_helicase_dom"/>
</dbReference>
<comment type="caution">
    <text evidence="9">The sequence shown here is derived from an EMBL/GenBank/DDBJ whole genome shotgun (WGS) entry which is preliminary data.</text>
</comment>
<dbReference type="Pfam" id="PF00271">
    <property type="entry name" value="Helicase_C"/>
    <property type="match status" value="1"/>
</dbReference>
<protein>
    <recommendedName>
        <fullName evidence="11">DNA polymerase theta</fullName>
    </recommendedName>
</protein>
<dbReference type="PANTHER" id="PTHR47961">
    <property type="entry name" value="DNA POLYMERASE THETA, PUTATIVE (AFU_ORTHOLOGUE AFUA_1G05260)-RELATED"/>
    <property type="match status" value="1"/>
</dbReference>
<evidence type="ECO:0000256" key="3">
    <source>
        <dbReference type="ARBA" id="ARBA00022806"/>
    </source>
</evidence>
<dbReference type="PROSITE" id="PS51194">
    <property type="entry name" value="HELICASE_CTER"/>
    <property type="match status" value="1"/>
</dbReference>
<feature type="domain" description="Helicase C-terminal" evidence="8">
    <location>
        <begin position="487"/>
        <end position="700"/>
    </location>
</feature>
<evidence type="ECO:0000256" key="5">
    <source>
        <dbReference type="ARBA" id="ARBA00048988"/>
    </source>
</evidence>
<keyword evidence="10" id="KW-1185">Reference proteome</keyword>
<dbReference type="AlphaFoldDB" id="A0A8J2PUC4"/>
<dbReference type="Pfam" id="PF00270">
    <property type="entry name" value="DEAD"/>
    <property type="match status" value="1"/>
</dbReference>
<dbReference type="InterPro" id="IPR046931">
    <property type="entry name" value="HTH_61"/>
</dbReference>
<feature type="domain" description="Helicase ATP-binding" evidence="7">
    <location>
        <begin position="271"/>
        <end position="444"/>
    </location>
</feature>
<dbReference type="InterPro" id="IPR001650">
    <property type="entry name" value="Helicase_C-like"/>
</dbReference>
<dbReference type="PANTHER" id="PTHR47961:SF6">
    <property type="entry name" value="DNA-DIRECTED DNA POLYMERASE"/>
    <property type="match status" value="1"/>
</dbReference>
<evidence type="ECO:0000256" key="6">
    <source>
        <dbReference type="SAM" id="MobiDB-lite"/>
    </source>
</evidence>
<feature type="region of interest" description="Disordered" evidence="6">
    <location>
        <begin position="190"/>
        <end position="216"/>
    </location>
</feature>
<keyword evidence="2" id="KW-0378">Hydrolase</keyword>
<gene>
    <name evidence="9" type="ORF">AFUS01_LOCUS32990</name>
</gene>
<evidence type="ECO:0000256" key="4">
    <source>
        <dbReference type="ARBA" id="ARBA00022840"/>
    </source>
</evidence>
<dbReference type="InterPro" id="IPR048960">
    <property type="entry name" value="POLQ-like_helical"/>
</dbReference>
<dbReference type="OrthoDB" id="2320933at2759"/>
<dbReference type="CDD" id="cd18795">
    <property type="entry name" value="SF2_C_Ski2"/>
    <property type="match status" value="1"/>
</dbReference>
<accession>A0A8J2PUC4</accession>
<dbReference type="SMART" id="SM00487">
    <property type="entry name" value="DEXDc"/>
    <property type="match status" value="1"/>
</dbReference>
<feature type="compositionally biased region" description="Basic residues" evidence="6">
    <location>
        <begin position="201"/>
        <end position="216"/>
    </location>
</feature>
<evidence type="ECO:0000259" key="8">
    <source>
        <dbReference type="PROSITE" id="PS51194"/>
    </source>
</evidence>
<keyword evidence="3" id="KW-0347">Helicase</keyword>
<dbReference type="Proteomes" id="UP000708208">
    <property type="component" value="Unassembled WGS sequence"/>
</dbReference>
<dbReference type="EMBL" id="CAJVCH010527265">
    <property type="protein sequence ID" value="CAG7822735.1"/>
    <property type="molecule type" value="Genomic_DNA"/>
</dbReference>
<dbReference type="InterPro" id="IPR014001">
    <property type="entry name" value="Helicase_ATP-bd"/>
</dbReference>
<dbReference type="GO" id="GO:0043138">
    <property type="term" value="F:3'-5' DNA helicase activity"/>
    <property type="evidence" value="ECO:0007669"/>
    <property type="project" value="UniProtKB-EC"/>
</dbReference>
<proteinExistence type="predicted"/>
<dbReference type="GO" id="GO:0003676">
    <property type="term" value="F:nucleic acid binding"/>
    <property type="evidence" value="ECO:0007669"/>
    <property type="project" value="InterPro"/>
</dbReference>
<dbReference type="GO" id="GO:0016787">
    <property type="term" value="F:hydrolase activity"/>
    <property type="evidence" value="ECO:0007669"/>
    <property type="project" value="UniProtKB-KW"/>
</dbReference>
<keyword evidence="1" id="KW-0547">Nucleotide-binding</keyword>
<dbReference type="InterPro" id="IPR050474">
    <property type="entry name" value="Hel308_SKI2-like"/>
</dbReference>
<dbReference type="SMART" id="SM00490">
    <property type="entry name" value="HELICc"/>
    <property type="match status" value="1"/>
</dbReference>
<sequence length="1028" mass="113649">MVYLNSQIKYSVNHDVYMELSGGHGSDSGSRTVGPRSGEIKRTADSNRDRSSSPVLKRKCALTDDYVNNNMSDMIRQTSPIRNRNINSIEGRTMHSPLDNHGGNKSFGNDSLLNESLFGALDDVERANLGKNSSNFNESLNNIFEDSFSVNDVIFKHSMHSTPKRELVICNEVSNPEPSVELKPFMELPKLEEKPGGSRSNKPKKKDAKKGKKKGKFKVAYTNRKHVQLLSESGTNELSREELSALSEEDKLYLSSWGLPESTLSKYRFKGKTLVSEILMLKRVLELGKKAIMILPFVSVAREKMYSLQELFGDAGVKVEGFMGSYNPPGGFKSVDIAICTIEKANSLINRLLTEGNLSQLGTVVVDELHLVGDPHRGYLLELLLTKIKFMSGKKVLPVVENSQGVNGTPKSTSINIQIIGMSATLPNLPLLATWLDAELVTTDYRPVPLMERLKIGDKIYDSSLREIRPVHLDSLQLQISNDPDGIIYLSLETVLNGHSVLIFCPTRAWCERLAEQVAREFFNIGKPNSNKLPEIGKQLRDQLNSEKIQQVLHQLNQCPAGKDEMLAATAAFGVGFHHAGLTFDERDILESAFKRGALRVIIATSTLSAGVNLPARRVIICSPVFNGAPLDALTYKQMSGRAGRKGVDTEGESILICSRESHDIGTKLIQSSLPSVTSALLSQSGYLTSSMKRALLEVVASGITKSAQEVHQYTKSTLLALGGDSKEELPASQDGGSIIEECLEFLVENEFIKLVKYEDNDKNDEYVATQLGSACLSSSLSPDEGILVFKELLRARQCFVLANELHTIYQVTPIYLSDQWRNVDWNQYLNLYSSLNPEELRVAQLVGVEERFILSAIMSTVSWKNPMQRAKLSIHQRFYTALALNDLVNEMPIAKVTEKYGVTKGVVQNLQQSASTFAGMVTTFCSRLVRLSLVNGQRARILYNAGIQSVADLATCDPAQVEQVFHRAGPFISNVHGENGGGTIYVLGKQEALSENEASKLIVEEARQFLQSELGLKSIEFRKAISV</sequence>
<dbReference type="PROSITE" id="PS51192">
    <property type="entry name" value="HELICASE_ATP_BIND_1"/>
    <property type="match status" value="1"/>
</dbReference>
<comment type="catalytic activity">
    <reaction evidence="5">
        <text>ATP + H2O = ADP + phosphate + H(+)</text>
        <dbReference type="Rhea" id="RHEA:13065"/>
        <dbReference type="ChEBI" id="CHEBI:15377"/>
        <dbReference type="ChEBI" id="CHEBI:15378"/>
        <dbReference type="ChEBI" id="CHEBI:30616"/>
        <dbReference type="ChEBI" id="CHEBI:43474"/>
        <dbReference type="ChEBI" id="CHEBI:456216"/>
        <dbReference type="EC" id="5.6.2.4"/>
    </reaction>
</comment>
<evidence type="ECO:0000256" key="1">
    <source>
        <dbReference type="ARBA" id="ARBA00022741"/>
    </source>
</evidence>
<feature type="compositionally biased region" description="Basic and acidic residues" evidence="6">
    <location>
        <begin position="38"/>
        <end position="51"/>
    </location>
</feature>
<dbReference type="GO" id="GO:0005524">
    <property type="term" value="F:ATP binding"/>
    <property type="evidence" value="ECO:0007669"/>
    <property type="project" value="UniProtKB-KW"/>
</dbReference>
<dbReference type="Pfam" id="PF21099">
    <property type="entry name" value="POLQ_helical"/>
    <property type="match status" value="1"/>
</dbReference>
<dbReference type="Pfam" id="PF20470">
    <property type="entry name" value="HTH_61"/>
    <property type="match status" value="1"/>
</dbReference>
<evidence type="ECO:0000313" key="9">
    <source>
        <dbReference type="EMBL" id="CAG7822735.1"/>
    </source>
</evidence>
<dbReference type="CDD" id="cd18026">
    <property type="entry name" value="DEXHc_POLQ-like"/>
    <property type="match status" value="1"/>
</dbReference>
<evidence type="ECO:0000313" key="10">
    <source>
        <dbReference type="Proteomes" id="UP000708208"/>
    </source>
</evidence>
<feature type="region of interest" description="Disordered" evidence="6">
    <location>
        <begin position="21"/>
        <end position="55"/>
    </location>
</feature>
<organism evidence="9 10">
    <name type="scientific">Allacma fusca</name>
    <dbReference type="NCBI Taxonomy" id="39272"/>
    <lineage>
        <taxon>Eukaryota</taxon>
        <taxon>Metazoa</taxon>
        <taxon>Ecdysozoa</taxon>
        <taxon>Arthropoda</taxon>
        <taxon>Hexapoda</taxon>
        <taxon>Collembola</taxon>
        <taxon>Symphypleona</taxon>
        <taxon>Sminthuridae</taxon>
        <taxon>Allacma</taxon>
    </lineage>
</organism>